<comment type="caution">
    <text evidence="2">The sequence shown here is derived from an EMBL/GenBank/DDBJ whole genome shotgun (WGS) entry which is preliminary data.</text>
</comment>
<proteinExistence type="predicted"/>
<dbReference type="Proteomes" id="UP000826651">
    <property type="component" value="Unassembled WGS sequence"/>
</dbReference>
<evidence type="ECO:0000259" key="1">
    <source>
        <dbReference type="Pfam" id="PF07992"/>
    </source>
</evidence>
<keyword evidence="3" id="KW-1185">Reference proteome</keyword>
<evidence type="ECO:0000313" key="3">
    <source>
        <dbReference type="Proteomes" id="UP000826651"/>
    </source>
</evidence>
<sequence>MRVVILGAGFGGLEVASKLSEALGEGVDTTLVDRAESFVFGFSKLDFMFGRTSAERVQLAYADVAHPGVRMVRAEVVGIDPVAQTVALDSGETLEADVLVVALGADLDPSATPGLVEAGQEFYTVPGAIAARDALDAFDGGRVVIAVTSTPFKCPPAPSETALLVHDFLTERGLRRRSSIDLVMPLPRPIPPSPLASAAILAAFEERGIGWHPGSLVRSLDPARRVAVLGDGEEIGFDLLLAVPKHLAPPVVVEAGLTEDGWIPVDPRTLRTKFPDVFAIGDVTSVGTPKAGVFSEGQAKVVAAQIIARADGGTSDAEYGGQGICYMEFGGGQVAKVDVTFLPGQAPFGGMDGPSLPNGVEKQRFGADRARRWFGRDWAPVEAGRQGPGEEFLASE</sequence>
<gene>
    <name evidence="2" type="ORF">KCQ71_05385</name>
</gene>
<dbReference type="InterPro" id="IPR052541">
    <property type="entry name" value="SQRD"/>
</dbReference>
<dbReference type="PANTHER" id="PTHR43755:SF1">
    <property type="entry name" value="FAD-DEPENDENT PYRIDINE NUCLEOTIDE-DISULPHIDE OXIDOREDUCTASE"/>
    <property type="match status" value="1"/>
</dbReference>
<accession>A0ABS7S5E9</accession>
<dbReference type="InterPro" id="IPR036188">
    <property type="entry name" value="FAD/NAD-bd_sf"/>
</dbReference>
<feature type="domain" description="FAD/NAD(P)-binding" evidence="1">
    <location>
        <begin position="1"/>
        <end position="286"/>
    </location>
</feature>
<dbReference type="SUPFAM" id="SSF51905">
    <property type="entry name" value="FAD/NAD(P)-binding domain"/>
    <property type="match status" value="2"/>
</dbReference>
<organism evidence="2 3">
    <name type="scientific">Occultella gossypii</name>
    <dbReference type="NCBI Taxonomy" id="2800820"/>
    <lineage>
        <taxon>Bacteria</taxon>
        <taxon>Bacillati</taxon>
        <taxon>Actinomycetota</taxon>
        <taxon>Actinomycetes</taxon>
        <taxon>Micrococcales</taxon>
        <taxon>Ruaniaceae</taxon>
        <taxon>Occultella</taxon>
    </lineage>
</organism>
<dbReference type="PANTHER" id="PTHR43755">
    <property type="match status" value="1"/>
</dbReference>
<dbReference type="InterPro" id="IPR023753">
    <property type="entry name" value="FAD/NAD-binding_dom"/>
</dbReference>
<dbReference type="PRINTS" id="PR00368">
    <property type="entry name" value="FADPNR"/>
</dbReference>
<dbReference type="Gene3D" id="3.50.50.60">
    <property type="entry name" value="FAD/NAD(P)-binding domain"/>
    <property type="match status" value="2"/>
</dbReference>
<reference evidence="2 3" key="1">
    <citation type="submission" date="2021-04" db="EMBL/GenBank/DDBJ databases">
        <title>Ruania sp. nov., isolated from sandy soil of mangrove forest.</title>
        <authorList>
            <person name="Ge X."/>
            <person name="Huang R."/>
            <person name="Liu W."/>
        </authorList>
    </citation>
    <scope>NUCLEOTIDE SEQUENCE [LARGE SCALE GENOMIC DNA]</scope>
    <source>
        <strain evidence="2 3">N2-46</strain>
    </source>
</reference>
<evidence type="ECO:0000313" key="2">
    <source>
        <dbReference type="EMBL" id="MBZ2195576.1"/>
    </source>
</evidence>
<name>A0ABS7S5E9_9MICO</name>
<protein>
    <submittedName>
        <fullName evidence="2">FAD-dependent oxidoreductase</fullName>
    </submittedName>
</protein>
<dbReference type="Pfam" id="PF07992">
    <property type="entry name" value="Pyr_redox_2"/>
    <property type="match status" value="1"/>
</dbReference>
<dbReference type="EMBL" id="JAGSHT010000005">
    <property type="protein sequence ID" value="MBZ2195576.1"/>
    <property type="molecule type" value="Genomic_DNA"/>
</dbReference>